<keyword evidence="1" id="KW-0436">Ligase</keyword>
<evidence type="ECO:0000256" key="1">
    <source>
        <dbReference type="RuleBase" id="RU363038"/>
    </source>
</evidence>
<dbReference type="AlphaFoldDB" id="A0A9P0MUT7"/>
<dbReference type="GO" id="GO:0006420">
    <property type="term" value="P:arginyl-tRNA aminoacylation"/>
    <property type="evidence" value="ECO:0007669"/>
    <property type="project" value="InterPro"/>
</dbReference>
<dbReference type="Gene3D" id="3.40.50.620">
    <property type="entry name" value="HUPs"/>
    <property type="match status" value="2"/>
</dbReference>
<dbReference type="InterPro" id="IPR035684">
    <property type="entry name" value="ArgRS_core"/>
</dbReference>
<reference evidence="3" key="1">
    <citation type="submission" date="2022-01" db="EMBL/GenBank/DDBJ databases">
        <authorList>
            <person name="King R."/>
        </authorList>
    </citation>
    <scope>NUCLEOTIDE SEQUENCE</scope>
</reference>
<evidence type="ECO:0000313" key="3">
    <source>
        <dbReference type="EMBL" id="CAH1407964.1"/>
    </source>
</evidence>
<dbReference type="InterPro" id="IPR009080">
    <property type="entry name" value="tRNAsynth_Ia_anticodon-bd"/>
</dbReference>
<dbReference type="Proteomes" id="UP001152798">
    <property type="component" value="Chromosome 7"/>
</dbReference>
<dbReference type="GO" id="GO:0005524">
    <property type="term" value="F:ATP binding"/>
    <property type="evidence" value="ECO:0007669"/>
    <property type="project" value="UniProtKB-KW"/>
</dbReference>
<feature type="domain" description="Arginyl tRNA synthetase N-terminal" evidence="2">
    <location>
        <begin position="94"/>
        <end position="182"/>
    </location>
</feature>
<proteinExistence type="inferred from homology"/>
<dbReference type="Gene3D" id="3.30.1360.70">
    <property type="entry name" value="Arginyl tRNA synthetase N-terminal domain"/>
    <property type="match status" value="1"/>
</dbReference>
<keyword evidence="1" id="KW-0648">Protein biosynthesis</keyword>
<keyword evidence="1" id="KW-0067">ATP-binding</keyword>
<organism evidence="3 4">
    <name type="scientific">Nezara viridula</name>
    <name type="common">Southern green stink bug</name>
    <name type="synonym">Cimex viridulus</name>
    <dbReference type="NCBI Taxonomy" id="85310"/>
    <lineage>
        <taxon>Eukaryota</taxon>
        <taxon>Metazoa</taxon>
        <taxon>Ecdysozoa</taxon>
        <taxon>Arthropoda</taxon>
        <taxon>Hexapoda</taxon>
        <taxon>Insecta</taxon>
        <taxon>Pterygota</taxon>
        <taxon>Neoptera</taxon>
        <taxon>Paraneoptera</taxon>
        <taxon>Hemiptera</taxon>
        <taxon>Heteroptera</taxon>
        <taxon>Panheteroptera</taxon>
        <taxon>Pentatomomorpha</taxon>
        <taxon>Pentatomoidea</taxon>
        <taxon>Pentatomidae</taxon>
        <taxon>Pentatominae</taxon>
        <taxon>Nezara</taxon>
    </lineage>
</organism>
<dbReference type="Pfam" id="PF03485">
    <property type="entry name" value="Arg_tRNA_synt_N"/>
    <property type="match status" value="1"/>
</dbReference>
<dbReference type="Pfam" id="PF00750">
    <property type="entry name" value="tRNA-synt_1d"/>
    <property type="match status" value="1"/>
</dbReference>
<keyword evidence="1" id="KW-0547">Nucleotide-binding</keyword>
<dbReference type="InterPro" id="IPR001278">
    <property type="entry name" value="Arg-tRNA-ligase"/>
</dbReference>
<name>A0A9P0MUT7_NEZVI</name>
<dbReference type="OrthoDB" id="68056at2759"/>
<dbReference type="Gene3D" id="1.10.730.10">
    <property type="entry name" value="Isoleucyl-tRNA Synthetase, Domain 1"/>
    <property type="match status" value="1"/>
</dbReference>
<gene>
    <name evidence="3" type="ORF">NEZAVI_LOCUS15576</name>
</gene>
<accession>A0A9P0MUT7</accession>
<dbReference type="InterPro" id="IPR036695">
    <property type="entry name" value="Arg-tRNA-synth_N_sf"/>
</dbReference>
<keyword evidence="1" id="KW-0030">Aminoacyl-tRNA synthetase</keyword>
<keyword evidence="4" id="KW-1185">Reference proteome</keyword>
<protein>
    <recommendedName>
        <fullName evidence="2">Arginyl tRNA synthetase N-terminal domain-containing protein</fullName>
    </recommendedName>
</protein>
<dbReference type="PANTHER" id="PTHR11956:SF5">
    <property type="entry name" value="ARGININE--TRNA LIGASE, CYTOPLASMIC"/>
    <property type="match status" value="1"/>
</dbReference>
<dbReference type="GO" id="GO:0005737">
    <property type="term" value="C:cytoplasm"/>
    <property type="evidence" value="ECO:0007669"/>
    <property type="project" value="InterPro"/>
</dbReference>
<evidence type="ECO:0000313" key="4">
    <source>
        <dbReference type="Proteomes" id="UP001152798"/>
    </source>
</evidence>
<dbReference type="InterPro" id="IPR005148">
    <property type="entry name" value="Arg-tRNA-synth_N"/>
</dbReference>
<dbReference type="SMART" id="SM01016">
    <property type="entry name" value="Arg_tRNA_synt_N"/>
    <property type="match status" value="1"/>
</dbReference>
<evidence type="ECO:0000259" key="2">
    <source>
        <dbReference type="SMART" id="SM01016"/>
    </source>
</evidence>
<dbReference type="EMBL" id="OV725083">
    <property type="protein sequence ID" value="CAH1407964.1"/>
    <property type="molecule type" value="Genomic_DNA"/>
</dbReference>
<dbReference type="SUPFAM" id="SSF47323">
    <property type="entry name" value="Anticodon-binding domain of a subclass of class I aminoacyl-tRNA synthetases"/>
    <property type="match status" value="1"/>
</dbReference>
<dbReference type="SUPFAM" id="SSF55190">
    <property type="entry name" value="Arginyl-tRNA synthetase (ArgRS), N-terminal 'additional' domain"/>
    <property type="match status" value="1"/>
</dbReference>
<dbReference type="SUPFAM" id="SSF52374">
    <property type="entry name" value="Nucleotidylyl transferase"/>
    <property type="match status" value="2"/>
</dbReference>
<sequence>MSTSIQSVVDKTNQKEQILADLLSRVKLLNEKSYSTFMSTYESKSQVVNDLIVKNKKLKYRMGILKNAIEEQKQQSKKRKLNQNGSWNFGGLQAILTDICTMGLQKAFPDITDLYQTVQVAGNPKFGDYQYNAAHQVVKILKDRGVKMSPVQAAKEIANAIEKTSLLEKIEVVPAGFINLWLKKEYCQNVVTRQIVEGILPPPLDKRSTIIGESIARLFEFLGHDVLRINHVGDWGTQFGMLIAHLEDKFPDYLTVSPPIADLQAFYKESKIRFDSDPDFKARAYNCATHFKILFSCAQRAGIWDPKKVRLDFVAFGVVLGEDKKKFKTRSGETVRLSDLLEEGVQRAEAALKERNRDAVLTEEEFNKAKTAMLEDKGNTAVYLLYALTRIRSIARNANITSAEIQEAAKTQLVAVEHEKEWKLVKSFGLPSVKGPFDGQQELGLVSGPFEVHDTFGFGIKKVKENVTAVHPLELSERNYSLREEKLNLGMLRNNQGLHAPLKVMAELRATRQVGRLPFLPSSDLSTATIKNSDDFIDFTDFLNHSEFEEKRLMPHVVMERSLGIL</sequence>
<comment type="similarity">
    <text evidence="1">Belongs to the class-I aminoacyl-tRNA synthetase family.</text>
</comment>
<dbReference type="Pfam" id="PF05348">
    <property type="entry name" value="UMP1"/>
    <property type="match status" value="1"/>
</dbReference>
<dbReference type="InterPro" id="IPR014729">
    <property type="entry name" value="Rossmann-like_a/b/a_fold"/>
</dbReference>
<dbReference type="GO" id="GO:0004814">
    <property type="term" value="F:arginine-tRNA ligase activity"/>
    <property type="evidence" value="ECO:0007669"/>
    <property type="project" value="InterPro"/>
</dbReference>
<dbReference type="PANTHER" id="PTHR11956">
    <property type="entry name" value="ARGINYL-TRNA SYNTHETASE"/>
    <property type="match status" value="1"/>
</dbReference>